<comment type="similarity">
    <text evidence="5">Belongs to the class-II pyridoxal-phosphate-dependent aminotransferase family. MalY/PatB cystathionine beta-lyase subfamily.</text>
</comment>
<dbReference type="InterPro" id="IPR004839">
    <property type="entry name" value="Aminotransferase_I/II_large"/>
</dbReference>
<dbReference type="InterPro" id="IPR015421">
    <property type="entry name" value="PyrdxlP-dep_Trfase_major"/>
</dbReference>
<comment type="caution">
    <text evidence="8">The sequence shown here is derived from an EMBL/GenBank/DDBJ whole genome shotgun (WGS) entry which is preliminary data.</text>
</comment>
<dbReference type="RefSeq" id="WP_075613128.1">
    <property type="nucleotide sequence ID" value="NZ_JACIED010000006.1"/>
</dbReference>
<sequence length="393" mass="44344">MYNFDEIFDRRRSNCMKWSQNNSFLSAEQRQADPLPMWVADMDFRVAQPILDALQEEVAFGIFGYGEIPASCIEAVVDWQTRRFGWQPKAEWVVQTPGVVSALSATIQAFTQPGDFVLVQSPVYFHIHHDVMVNGRRVIHAPLTLEGDQYRFDPVAFEAAIKPGTKLFILCNPHNPTGKVFGREELEAMAAICERHGILVLSDEIHEDLILDPEKRHVPFAMVSEAAADIAIICTAPSKTFNIAGLQCANVFIPNARRRAEFRARCEKNGLIVMNTMGVAACEAAYQHCEPWADAMLDYVRANQLHFASRIQALDLPIRATPADALYLAWIDFRDLAKPTDELHDFLLRQARLWLDPGTKFGPGGEGFMRINLACPRSLVDEAIERLYVALRR</sequence>
<gene>
    <name evidence="8" type="ORF">BJF91_15365</name>
    <name evidence="7" type="ORF">GGQ71_004085</name>
</gene>
<dbReference type="EC" id="4.4.1.13" evidence="2"/>
<dbReference type="InterPro" id="IPR027619">
    <property type="entry name" value="C-S_lyase_PatB-like"/>
</dbReference>
<dbReference type="Proteomes" id="UP000185598">
    <property type="component" value="Unassembled WGS sequence"/>
</dbReference>
<evidence type="ECO:0000256" key="4">
    <source>
        <dbReference type="ARBA" id="ARBA00023239"/>
    </source>
</evidence>
<evidence type="ECO:0000256" key="3">
    <source>
        <dbReference type="ARBA" id="ARBA00022898"/>
    </source>
</evidence>
<dbReference type="Proteomes" id="UP000544107">
    <property type="component" value="Unassembled WGS sequence"/>
</dbReference>
<keyword evidence="4 7" id="KW-0456">Lyase</keyword>
<dbReference type="NCBIfam" id="TIGR04350">
    <property type="entry name" value="C_S_lyase_PatB"/>
    <property type="match status" value="1"/>
</dbReference>
<evidence type="ECO:0000259" key="6">
    <source>
        <dbReference type="Pfam" id="PF00155"/>
    </source>
</evidence>
<evidence type="ECO:0000313" key="8">
    <source>
        <dbReference type="EMBL" id="OLP51437.1"/>
    </source>
</evidence>
<evidence type="ECO:0000313" key="9">
    <source>
        <dbReference type="Proteomes" id="UP000185598"/>
    </source>
</evidence>
<proteinExistence type="inferred from homology"/>
<name>A0A1Q9A9C1_9HYPH</name>
<comment type="cofactor">
    <cofactor evidence="1">
        <name>pyridoxal 5'-phosphate</name>
        <dbReference type="ChEBI" id="CHEBI:597326"/>
    </cofactor>
</comment>
<dbReference type="GO" id="GO:0030170">
    <property type="term" value="F:pyridoxal phosphate binding"/>
    <property type="evidence" value="ECO:0007669"/>
    <property type="project" value="InterPro"/>
</dbReference>
<dbReference type="GO" id="GO:0047804">
    <property type="term" value="F:cysteine-S-conjugate beta-lyase activity"/>
    <property type="evidence" value="ECO:0007669"/>
    <property type="project" value="UniProtKB-EC"/>
</dbReference>
<dbReference type="Gene3D" id="3.40.640.10">
    <property type="entry name" value="Type I PLP-dependent aspartate aminotransferase-like (Major domain)"/>
    <property type="match status" value="1"/>
</dbReference>
<protein>
    <recommendedName>
        <fullName evidence="2">cysteine-S-conjugate beta-lyase</fullName>
        <ecNumber evidence="2">4.4.1.13</ecNumber>
    </recommendedName>
</protein>
<keyword evidence="8" id="KW-0032">Aminotransferase</keyword>
<dbReference type="PANTHER" id="PTHR43525">
    <property type="entry name" value="PROTEIN MALY"/>
    <property type="match status" value="1"/>
</dbReference>
<dbReference type="EMBL" id="MKIN01000019">
    <property type="protein sequence ID" value="OLP51437.1"/>
    <property type="molecule type" value="Genomic_DNA"/>
</dbReference>
<dbReference type="PANTHER" id="PTHR43525:SF1">
    <property type="entry name" value="PROTEIN MALY"/>
    <property type="match status" value="1"/>
</dbReference>
<dbReference type="Gene3D" id="3.90.1150.10">
    <property type="entry name" value="Aspartate Aminotransferase, domain 1"/>
    <property type="match status" value="1"/>
</dbReference>
<evidence type="ECO:0000256" key="1">
    <source>
        <dbReference type="ARBA" id="ARBA00001933"/>
    </source>
</evidence>
<evidence type="ECO:0000256" key="2">
    <source>
        <dbReference type="ARBA" id="ARBA00012224"/>
    </source>
</evidence>
<dbReference type="AlphaFoldDB" id="A0A1Q9A9C1"/>
<dbReference type="STRING" id="887144.BJF91_15365"/>
<organism evidence="8 9">
    <name type="scientific">Allorhizobium taibaishanense</name>
    <dbReference type="NCBI Taxonomy" id="887144"/>
    <lineage>
        <taxon>Bacteria</taxon>
        <taxon>Pseudomonadati</taxon>
        <taxon>Pseudomonadota</taxon>
        <taxon>Alphaproteobacteria</taxon>
        <taxon>Hyphomicrobiales</taxon>
        <taxon>Rhizobiaceae</taxon>
        <taxon>Rhizobium/Agrobacterium group</taxon>
        <taxon>Allorhizobium</taxon>
    </lineage>
</organism>
<dbReference type="InterPro" id="IPR015422">
    <property type="entry name" value="PyrdxlP-dep_Trfase_small"/>
</dbReference>
<dbReference type="SUPFAM" id="SSF53383">
    <property type="entry name" value="PLP-dependent transferases"/>
    <property type="match status" value="1"/>
</dbReference>
<dbReference type="EMBL" id="JACIED010000006">
    <property type="protein sequence ID" value="MBB4009788.1"/>
    <property type="molecule type" value="Genomic_DNA"/>
</dbReference>
<dbReference type="CDD" id="cd00609">
    <property type="entry name" value="AAT_like"/>
    <property type="match status" value="1"/>
</dbReference>
<keyword evidence="8" id="KW-0808">Transferase</keyword>
<reference evidence="8 9" key="1">
    <citation type="submission" date="2016-09" db="EMBL/GenBank/DDBJ databases">
        <title>Rhizobium oryziradicis sp. nov., isolated from the root of rice.</title>
        <authorList>
            <person name="Zhao J."/>
            <person name="Zhang X."/>
        </authorList>
    </citation>
    <scope>NUCLEOTIDE SEQUENCE [LARGE SCALE GENOMIC DNA]</scope>
    <source>
        <strain evidence="8 9">14971</strain>
    </source>
</reference>
<keyword evidence="3" id="KW-0663">Pyridoxal phosphate</keyword>
<dbReference type="Pfam" id="PF00155">
    <property type="entry name" value="Aminotran_1_2"/>
    <property type="match status" value="1"/>
</dbReference>
<dbReference type="GO" id="GO:0008483">
    <property type="term" value="F:transaminase activity"/>
    <property type="evidence" value="ECO:0007669"/>
    <property type="project" value="UniProtKB-KW"/>
</dbReference>
<feature type="domain" description="Aminotransferase class I/classII large" evidence="6">
    <location>
        <begin position="54"/>
        <end position="387"/>
    </location>
</feature>
<accession>A0A1Q9A9C1</accession>
<reference evidence="7 10" key="2">
    <citation type="submission" date="2020-08" db="EMBL/GenBank/DDBJ databases">
        <title>Genomic Encyclopedia of Type Strains, Phase IV (KMG-IV): sequencing the most valuable type-strain genomes for metagenomic binning, comparative biology and taxonomic classification.</title>
        <authorList>
            <person name="Goeker M."/>
        </authorList>
    </citation>
    <scope>NUCLEOTIDE SEQUENCE [LARGE SCALE GENOMIC DNA]</scope>
    <source>
        <strain evidence="7 10">DSM 100021</strain>
    </source>
</reference>
<keyword evidence="9" id="KW-1185">Reference proteome</keyword>
<dbReference type="InterPro" id="IPR015424">
    <property type="entry name" value="PyrdxlP-dep_Trfase"/>
</dbReference>
<evidence type="ECO:0000313" key="10">
    <source>
        <dbReference type="Proteomes" id="UP000544107"/>
    </source>
</evidence>
<dbReference type="OrthoDB" id="3224382at2"/>
<evidence type="ECO:0000313" key="7">
    <source>
        <dbReference type="EMBL" id="MBB4009788.1"/>
    </source>
</evidence>
<dbReference type="InterPro" id="IPR051798">
    <property type="entry name" value="Class-II_PLP-Dep_Aminotrans"/>
</dbReference>
<evidence type="ECO:0000256" key="5">
    <source>
        <dbReference type="ARBA" id="ARBA00037974"/>
    </source>
</evidence>